<dbReference type="Pfam" id="PF01476">
    <property type="entry name" value="LysM"/>
    <property type="match status" value="1"/>
</dbReference>
<proteinExistence type="inferred from homology"/>
<dbReference type="SUPFAM" id="SSF51261">
    <property type="entry name" value="Duplicated hybrid motif"/>
    <property type="match status" value="1"/>
</dbReference>
<dbReference type="KEGG" id="tzo:THMIRHAT_15150"/>
<dbReference type="Pfam" id="PF01551">
    <property type="entry name" value="Peptidase_M23"/>
    <property type="match status" value="1"/>
</dbReference>
<feature type="domain" description="LysM" evidence="2">
    <location>
        <begin position="52"/>
        <end position="96"/>
    </location>
</feature>
<dbReference type="EMBL" id="AP021888">
    <property type="protein sequence ID" value="BBP43769.1"/>
    <property type="molecule type" value="Genomic_DNA"/>
</dbReference>
<dbReference type="SMART" id="SM00257">
    <property type="entry name" value="LysM"/>
    <property type="match status" value="1"/>
</dbReference>
<dbReference type="InterPro" id="IPR016047">
    <property type="entry name" value="M23ase_b-sheet_dom"/>
</dbReference>
<comment type="similarity">
    <text evidence="1">Belongs to the E.coli NlpD/Haemophilus LppB family.</text>
</comment>
<organism evidence="3 4">
    <name type="scientific">Thiosulfativibrio zosterae</name>
    <dbReference type="NCBI Taxonomy" id="2675053"/>
    <lineage>
        <taxon>Bacteria</taxon>
        <taxon>Pseudomonadati</taxon>
        <taxon>Pseudomonadota</taxon>
        <taxon>Gammaproteobacteria</taxon>
        <taxon>Thiotrichales</taxon>
        <taxon>Piscirickettsiaceae</taxon>
        <taxon>Thiosulfativibrio</taxon>
    </lineage>
</organism>
<keyword evidence="4" id="KW-1185">Reference proteome</keyword>
<name>A0A6F8PNS9_9GAMM</name>
<dbReference type="GO" id="GO:0004222">
    <property type="term" value="F:metalloendopeptidase activity"/>
    <property type="evidence" value="ECO:0007669"/>
    <property type="project" value="TreeGrafter"/>
</dbReference>
<dbReference type="PROSITE" id="PS51782">
    <property type="entry name" value="LYSM"/>
    <property type="match status" value="1"/>
</dbReference>
<dbReference type="CDD" id="cd00118">
    <property type="entry name" value="LysM"/>
    <property type="match status" value="1"/>
</dbReference>
<dbReference type="PANTHER" id="PTHR21666:SF263">
    <property type="entry name" value="MUREIN HYDROLASE ACTIVATOR NLPD"/>
    <property type="match status" value="1"/>
</dbReference>
<reference evidence="4" key="1">
    <citation type="submission" date="2019-11" db="EMBL/GenBank/DDBJ databases">
        <title>Isolation and characterization of two novel species in the genus Thiomicrorhabdus.</title>
        <authorList>
            <person name="Mochizuki J."/>
            <person name="Kojima H."/>
            <person name="Fukui M."/>
        </authorList>
    </citation>
    <scope>NUCLEOTIDE SEQUENCE [LARGE SCALE GENOMIC DNA]</scope>
    <source>
        <strain evidence="4">AkT22</strain>
    </source>
</reference>
<dbReference type="Gene3D" id="2.70.70.10">
    <property type="entry name" value="Glucose Permease (Domain IIA)"/>
    <property type="match status" value="1"/>
</dbReference>
<sequence>MSVLIWLFTTLFITSCAVNPNGSARHSAWYETADDTEIKPTVEKPKVNKCPYNYRIVPGDTLSEIALKCQIDMVQLAKLNHLEPPYRLTAGQTLFVPQVGDAPSLLGDEEGRNGVEALQNNAPVNWVWPMADAVPYTYTLDSSGRTGLSFFPDIGLPVFAVDDGRVAYAGDDLPHYGNLVVLKHDNGYVTVYAYNHVLEVKKGQQVKAGDMIARAGQSGDAQKPELYFEVRYLGRKVNAKGLFKAH</sequence>
<dbReference type="AlphaFoldDB" id="A0A6F8PNS9"/>
<dbReference type="CDD" id="cd12797">
    <property type="entry name" value="M23_peptidase"/>
    <property type="match status" value="1"/>
</dbReference>
<protein>
    <recommendedName>
        <fullName evidence="2">LysM domain-containing protein</fullName>
    </recommendedName>
</protein>
<gene>
    <name evidence="3" type="ORF">THMIRHAT_15150</name>
</gene>
<dbReference type="PANTHER" id="PTHR21666">
    <property type="entry name" value="PEPTIDASE-RELATED"/>
    <property type="match status" value="1"/>
</dbReference>
<dbReference type="InterPro" id="IPR036779">
    <property type="entry name" value="LysM_dom_sf"/>
</dbReference>
<dbReference type="Gene3D" id="3.10.350.10">
    <property type="entry name" value="LysM domain"/>
    <property type="match status" value="1"/>
</dbReference>
<evidence type="ECO:0000313" key="4">
    <source>
        <dbReference type="Proteomes" id="UP000501466"/>
    </source>
</evidence>
<dbReference type="InterPro" id="IPR011055">
    <property type="entry name" value="Dup_hybrid_motif"/>
</dbReference>
<dbReference type="Proteomes" id="UP000501466">
    <property type="component" value="Chromosome"/>
</dbReference>
<evidence type="ECO:0000259" key="2">
    <source>
        <dbReference type="PROSITE" id="PS51782"/>
    </source>
</evidence>
<dbReference type="InterPro" id="IPR018392">
    <property type="entry name" value="LysM"/>
</dbReference>
<accession>A0A6F8PNS9</accession>
<evidence type="ECO:0000313" key="3">
    <source>
        <dbReference type="EMBL" id="BBP43769.1"/>
    </source>
</evidence>
<evidence type="ECO:0000256" key="1">
    <source>
        <dbReference type="ARBA" id="ARBA00038420"/>
    </source>
</evidence>
<dbReference type="InterPro" id="IPR050570">
    <property type="entry name" value="Cell_wall_metabolism_enzyme"/>
</dbReference>